<evidence type="ECO:0000256" key="1">
    <source>
        <dbReference type="SAM" id="MobiDB-lite"/>
    </source>
</evidence>
<dbReference type="Proteomes" id="UP000887572">
    <property type="component" value="Unplaced"/>
</dbReference>
<keyword evidence="3" id="KW-1185">Reference proteome</keyword>
<feature type="chain" id="PRO_5037617912" evidence="2">
    <location>
        <begin position="27"/>
        <end position="134"/>
    </location>
</feature>
<dbReference type="AlphaFoldDB" id="A0A914HT72"/>
<dbReference type="WBParaSite" id="Gr19_v10_g354.t1">
    <property type="protein sequence ID" value="Gr19_v10_g354.t1"/>
    <property type="gene ID" value="Gr19_v10_g354"/>
</dbReference>
<name>A0A914HT72_GLORO</name>
<feature type="region of interest" description="Disordered" evidence="1">
    <location>
        <begin position="113"/>
        <end position="134"/>
    </location>
</feature>
<proteinExistence type="predicted"/>
<keyword evidence="2" id="KW-0732">Signal</keyword>
<reference evidence="4" key="1">
    <citation type="submission" date="2022-11" db="UniProtKB">
        <authorList>
            <consortium name="WormBaseParasite"/>
        </authorList>
    </citation>
    <scope>IDENTIFICATION</scope>
</reference>
<evidence type="ECO:0000313" key="4">
    <source>
        <dbReference type="WBParaSite" id="Gr19_v10_g354.t1"/>
    </source>
</evidence>
<feature type="signal peptide" evidence="2">
    <location>
        <begin position="1"/>
        <end position="26"/>
    </location>
</feature>
<evidence type="ECO:0000313" key="3">
    <source>
        <dbReference type="Proteomes" id="UP000887572"/>
    </source>
</evidence>
<organism evidence="3 4">
    <name type="scientific">Globodera rostochiensis</name>
    <name type="common">Golden nematode worm</name>
    <name type="synonym">Heterodera rostochiensis</name>
    <dbReference type="NCBI Taxonomy" id="31243"/>
    <lineage>
        <taxon>Eukaryota</taxon>
        <taxon>Metazoa</taxon>
        <taxon>Ecdysozoa</taxon>
        <taxon>Nematoda</taxon>
        <taxon>Chromadorea</taxon>
        <taxon>Rhabditida</taxon>
        <taxon>Tylenchina</taxon>
        <taxon>Tylenchomorpha</taxon>
        <taxon>Tylenchoidea</taxon>
        <taxon>Heteroderidae</taxon>
        <taxon>Heteroderinae</taxon>
        <taxon>Globodera</taxon>
    </lineage>
</organism>
<evidence type="ECO:0000256" key="2">
    <source>
        <dbReference type="SAM" id="SignalP"/>
    </source>
</evidence>
<sequence length="134" mass="15209">MPMPTIARQCLIPLFLLLLLSTATRCDWWDDIVGGAHEKIVKAADWLRDKAGPTVREKFNSAKETLQDPETHAKVQEWVEEKAVPTIKETFGQFQSFVNDDVMPEVQKVIEAGAEAKRRRSGGESQEEKVREDD</sequence>
<accession>A0A914HT72</accession>
<protein>
    <submittedName>
        <fullName evidence="4">Uncharacterized protein</fullName>
    </submittedName>
</protein>